<evidence type="ECO:0000256" key="3">
    <source>
        <dbReference type="SAM" id="Phobius"/>
    </source>
</evidence>
<protein>
    <submittedName>
        <fullName evidence="5">Transcriptional regulator</fullName>
    </submittedName>
</protein>
<evidence type="ECO:0000313" key="5">
    <source>
        <dbReference type="EMBL" id="MEZ8197074.1"/>
    </source>
</evidence>
<keyword evidence="3" id="KW-1133">Transmembrane helix</keyword>
<proteinExistence type="predicted"/>
<sequence length="236" mass="27440">MWVFDFKADIQLHNLHTNEYCRLDNTESKLLTLLLIHQNKIVTKTEIFAYIWPNKIVSEASITQAIKKLRLSLSDCAREQIIIRTIPKLGYALMPNNVKFVTDEAIDMHNVMISSSINWSAVICSTSLFLLNIIFFYFLFVPSNSTKTVRLESFTIKSNSFQVKKNDRASRLLVEAIAQDNHINNVNFYITSNQSRLYIACYKKIPNNNQQRSYNFSIDINRINEDIDNEVLEKCQ</sequence>
<evidence type="ECO:0000313" key="6">
    <source>
        <dbReference type="Proteomes" id="UP001569153"/>
    </source>
</evidence>
<dbReference type="EMBL" id="JBGOOT010000080">
    <property type="protein sequence ID" value="MEZ8197074.1"/>
    <property type="molecule type" value="Genomic_DNA"/>
</dbReference>
<dbReference type="Gene3D" id="1.10.10.10">
    <property type="entry name" value="Winged helix-like DNA-binding domain superfamily/Winged helix DNA-binding domain"/>
    <property type="match status" value="1"/>
</dbReference>
<accession>A0ABV4MC36</accession>
<keyword evidence="1 2" id="KW-0238">DNA-binding</keyword>
<dbReference type="CDD" id="cd00383">
    <property type="entry name" value="trans_reg_C"/>
    <property type="match status" value="1"/>
</dbReference>
<dbReference type="Proteomes" id="UP001569153">
    <property type="component" value="Unassembled WGS sequence"/>
</dbReference>
<dbReference type="InterPro" id="IPR001867">
    <property type="entry name" value="OmpR/PhoB-type_DNA-bd"/>
</dbReference>
<feature type="DNA-binding region" description="OmpR/PhoB-type" evidence="2">
    <location>
        <begin position="1"/>
        <end position="95"/>
    </location>
</feature>
<feature type="domain" description="OmpR/PhoB-type" evidence="4">
    <location>
        <begin position="1"/>
        <end position="95"/>
    </location>
</feature>
<dbReference type="RefSeq" id="WP_371731258.1">
    <property type="nucleotide sequence ID" value="NZ_JBGOOT010000080.1"/>
</dbReference>
<comment type="caution">
    <text evidence="5">The sequence shown here is derived from an EMBL/GenBank/DDBJ whole genome shotgun (WGS) entry which is preliminary data.</text>
</comment>
<keyword evidence="6" id="KW-1185">Reference proteome</keyword>
<keyword evidence="3" id="KW-0812">Transmembrane</keyword>
<feature type="transmembrane region" description="Helical" evidence="3">
    <location>
        <begin position="119"/>
        <end position="140"/>
    </location>
</feature>
<dbReference type="SUPFAM" id="SSF46894">
    <property type="entry name" value="C-terminal effector domain of the bipartite response regulators"/>
    <property type="match status" value="1"/>
</dbReference>
<evidence type="ECO:0000256" key="1">
    <source>
        <dbReference type="ARBA" id="ARBA00023125"/>
    </source>
</evidence>
<name>A0ABV4MC36_9VIBR</name>
<reference evidence="5 6" key="1">
    <citation type="submission" date="2024-06" db="EMBL/GenBank/DDBJ databases">
        <authorList>
            <person name="Steensen K."/>
            <person name="Seneca J."/>
            <person name="Bartlau N."/>
            <person name="Yu A.X."/>
            <person name="Polz M.F."/>
        </authorList>
    </citation>
    <scope>NUCLEOTIDE SEQUENCE [LARGE SCALE GENOMIC DNA]</scope>
    <source>
        <strain evidence="5 6">FF146</strain>
    </source>
</reference>
<gene>
    <name evidence="5" type="ORF">ACED38_19690</name>
</gene>
<organism evidence="5 6">
    <name type="scientific">Vibrio cortegadensis</name>
    <dbReference type="NCBI Taxonomy" id="1328770"/>
    <lineage>
        <taxon>Bacteria</taxon>
        <taxon>Pseudomonadati</taxon>
        <taxon>Pseudomonadota</taxon>
        <taxon>Gammaproteobacteria</taxon>
        <taxon>Vibrionales</taxon>
        <taxon>Vibrionaceae</taxon>
        <taxon>Vibrio</taxon>
    </lineage>
</organism>
<evidence type="ECO:0000259" key="4">
    <source>
        <dbReference type="PROSITE" id="PS51755"/>
    </source>
</evidence>
<dbReference type="PROSITE" id="PS51755">
    <property type="entry name" value="OMPR_PHOB"/>
    <property type="match status" value="1"/>
</dbReference>
<dbReference type="Pfam" id="PF00486">
    <property type="entry name" value="Trans_reg_C"/>
    <property type="match status" value="1"/>
</dbReference>
<dbReference type="InterPro" id="IPR016032">
    <property type="entry name" value="Sig_transdc_resp-reg_C-effctor"/>
</dbReference>
<keyword evidence="3" id="KW-0472">Membrane</keyword>
<dbReference type="SMART" id="SM00862">
    <property type="entry name" value="Trans_reg_C"/>
    <property type="match status" value="1"/>
</dbReference>
<dbReference type="InterPro" id="IPR036388">
    <property type="entry name" value="WH-like_DNA-bd_sf"/>
</dbReference>
<evidence type="ECO:0000256" key="2">
    <source>
        <dbReference type="PROSITE-ProRule" id="PRU01091"/>
    </source>
</evidence>